<evidence type="ECO:0000313" key="2">
    <source>
        <dbReference type="EMBL" id="QCD64138.1"/>
    </source>
</evidence>
<feature type="transmembrane region" description="Helical" evidence="1">
    <location>
        <begin position="51"/>
        <end position="77"/>
    </location>
</feature>
<feature type="transmembrane region" description="Helical" evidence="1">
    <location>
        <begin position="84"/>
        <end position="104"/>
    </location>
</feature>
<dbReference type="Proteomes" id="UP000297053">
    <property type="component" value="Chromosome"/>
</dbReference>
<reference evidence="2 3" key="2">
    <citation type="submission" date="2019-04" db="EMBL/GenBank/DDBJ databases">
        <authorList>
            <person name="Yang S."/>
            <person name="Wei W."/>
        </authorList>
    </citation>
    <scope>NUCLEOTIDE SEQUENCE [LARGE SCALE GENOMIC DNA]</scope>
    <source>
        <strain evidence="3">ZP60</strain>
    </source>
</reference>
<protein>
    <recommendedName>
        <fullName evidence="4">DUF5518 domain-containing protein</fullName>
    </recommendedName>
</protein>
<accession>A0A4D6K7K8</accession>
<evidence type="ECO:0008006" key="4">
    <source>
        <dbReference type="Google" id="ProtNLM"/>
    </source>
</evidence>
<organism evidence="2 3">
    <name type="scientific">Halomicrobium mukohataei</name>
    <dbReference type="NCBI Taxonomy" id="57705"/>
    <lineage>
        <taxon>Archaea</taxon>
        <taxon>Methanobacteriati</taxon>
        <taxon>Methanobacteriota</taxon>
        <taxon>Stenosarchaea group</taxon>
        <taxon>Halobacteria</taxon>
        <taxon>Halobacteriales</taxon>
        <taxon>Haloarculaceae</taxon>
        <taxon>Halomicrobium</taxon>
    </lineage>
</organism>
<dbReference type="GeneID" id="42177328"/>
<keyword evidence="1" id="KW-1133">Transmembrane helix</keyword>
<feature type="transmembrane region" description="Helical" evidence="1">
    <location>
        <begin position="7"/>
        <end position="31"/>
    </location>
</feature>
<gene>
    <name evidence="2" type="ORF">E5139_00285</name>
</gene>
<dbReference type="InterPro" id="IPR040493">
    <property type="entry name" value="DUF5518"/>
</dbReference>
<name>A0A4D6K7K8_9EURY</name>
<dbReference type="AlphaFoldDB" id="A0A4D6K7K8"/>
<reference evidence="2 3" key="1">
    <citation type="submission" date="2019-04" db="EMBL/GenBank/DDBJ databases">
        <title>Complete genome sequence of Arthrobacter sp. ZXY-2 associated with effective atrazine degradation and salt adaptation.</title>
        <authorList>
            <person name="Zhao X."/>
        </authorList>
    </citation>
    <scope>NUCLEOTIDE SEQUENCE [LARGE SCALE GENOMIC DNA]</scope>
    <source>
        <strain evidence="3">ZP60</strain>
    </source>
</reference>
<dbReference type="Pfam" id="PF17647">
    <property type="entry name" value="DUF5518"/>
    <property type="match status" value="1"/>
</dbReference>
<sequence>MAQGDTLVNALIGAAVGTVAGAVLPLGPLLGGLTAGYLEGGDRSDGLRVGLYAGLIALIPLGLGGFVVGSLFGLFAIGAGPDGLAFGAIGIAFMLLVFLLYVAYVVGLSAVGGWIGNYVKYDTELGS</sequence>
<dbReference type="OMA" id="GGWLGNY"/>
<dbReference type="EMBL" id="CP039375">
    <property type="protein sequence ID" value="QCD64138.1"/>
    <property type="molecule type" value="Genomic_DNA"/>
</dbReference>
<evidence type="ECO:0000256" key="1">
    <source>
        <dbReference type="SAM" id="Phobius"/>
    </source>
</evidence>
<dbReference type="KEGG" id="halz:E5139_00285"/>
<keyword evidence="1" id="KW-0472">Membrane</keyword>
<evidence type="ECO:0000313" key="3">
    <source>
        <dbReference type="Proteomes" id="UP000297053"/>
    </source>
</evidence>
<proteinExistence type="predicted"/>
<dbReference type="RefSeq" id="WP_015763548.1">
    <property type="nucleotide sequence ID" value="NZ_CP039375.1"/>
</dbReference>
<keyword evidence="1" id="KW-0812">Transmembrane</keyword>